<dbReference type="AlphaFoldDB" id="E1YAB0"/>
<dbReference type="EMBL" id="FR695866">
    <property type="protein sequence ID" value="CBX27504.1"/>
    <property type="molecule type" value="Genomic_DNA"/>
</dbReference>
<reference evidence="1" key="1">
    <citation type="journal article" date="2011" name="Environ. Microbiol.">
        <title>Genomic insights into the metabolic potential of the polycyclic aromatic hydrocarbon degrading sulfate-reducing Deltaproteobacterium N47.</title>
        <authorList>
            <person name="Bergmann F."/>
            <person name="Selesi D."/>
            <person name="Weinmaier T."/>
            <person name="Tischler P."/>
            <person name="Rattei T."/>
            <person name="Meckenstock R.U."/>
        </authorList>
    </citation>
    <scope>NUCLEOTIDE SEQUENCE</scope>
</reference>
<gene>
    <name evidence="1" type="ORF">N47_H23260</name>
</gene>
<organism evidence="1">
    <name type="scientific">uncultured Desulfobacterium sp</name>
    <dbReference type="NCBI Taxonomy" id="201089"/>
    <lineage>
        <taxon>Bacteria</taxon>
        <taxon>Pseudomonadati</taxon>
        <taxon>Thermodesulfobacteriota</taxon>
        <taxon>Desulfobacteria</taxon>
        <taxon>Desulfobacterales</taxon>
        <taxon>Desulfobacteriaceae</taxon>
        <taxon>Desulfobacterium</taxon>
        <taxon>environmental samples</taxon>
    </lineage>
</organism>
<sequence>MESWRVFINNLEKSLNMLEKDIDEAAQMQDICTLEWCEATEHVIDEIGNSLFSISEPKWASQDDSNKIKVLKKRLHDLYAKYKATSAK</sequence>
<proteinExistence type="predicted"/>
<name>E1YAB0_9BACT</name>
<evidence type="ECO:0000313" key="1">
    <source>
        <dbReference type="EMBL" id="CBX27504.1"/>
    </source>
</evidence>
<protein>
    <submittedName>
        <fullName evidence="1">Uncharacterized protein</fullName>
    </submittedName>
</protein>
<accession>E1YAB0</accession>